<sequence length="435" mass="47164">MTTHTPDKPERPKTLGREVHEKYPASVVGDRDAYRDELTHVDEHGDVRMVDVGEKAVTQRLAIAEGSILMHPETQAMVLEDRAKKGDVLACARIAGIMASKRTSDIIPMCHPLNLTKAKVEIEPIASGARRVRGWAPAREDGRVGFRVRATCGVTGVTGIEMEALTAASAACLTIYDMCKAVDRGMEVVDVRLLRKEGGRSGVWDREAELAASLTDADGMDEAEQPVASALPGGPNTGAQAPAVAFVGYQNSGKTTLVEKVISRLTQRGVRVGSVKHHGHKGFEIDQPGKDSWRHAQAGSRHVGLISPDAYAEYARTSEEVTVTDILTRYTDVDAVIVEGYKAAGLPSIVVARSGIDRMRGRDSFDLINENTLAVACNDVVARDFRTRAMRAARAEAEEAGRVFDEESVQLPPFLDINDSAAIASFVYEYLQSLQ</sequence>
<evidence type="ECO:0000256" key="5">
    <source>
        <dbReference type="ARBA" id="ARBA00023239"/>
    </source>
</evidence>
<evidence type="ECO:0000256" key="3">
    <source>
        <dbReference type="ARBA" id="ARBA00012575"/>
    </source>
</evidence>
<dbReference type="InterPro" id="IPR004435">
    <property type="entry name" value="MobB_dom"/>
</dbReference>
<comment type="pathway">
    <text evidence="2 6">Cofactor biosynthesis; molybdopterin biosynthesis.</text>
</comment>
<dbReference type="InterPro" id="IPR047594">
    <property type="entry name" value="MoaC_bact/euk"/>
</dbReference>
<feature type="active site" evidence="6">
    <location>
        <position position="177"/>
    </location>
</feature>
<gene>
    <name evidence="6 10" type="primary">moaC</name>
    <name evidence="10" type="ORF">COLSTE_00153</name>
</gene>
<evidence type="ECO:0000256" key="6">
    <source>
        <dbReference type="HAMAP-Rule" id="MF_01224"/>
    </source>
</evidence>
<dbReference type="GO" id="GO:0005525">
    <property type="term" value="F:GTP binding"/>
    <property type="evidence" value="ECO:0007669"/>
    <property type="project" value="InterPro"/>
</dbReference>
<comment type="catalytic activity">
    <reaction evidence="1 6">
        <text>(8S)-3',8-cyclo-7,8-dihydroguanosine 5'-triphosphate = cyclic pyranopterin phosphate + diphosphate</text>
        <dbReference type="Rhea" id="RHEA:49580"/>
        <dbReference type="ChEBI" id="CHEBI:33019"/>
        <dbReference type="ChEBI" id="CHEBI:59648"/>
        <dbReference type="ChEBI" id="CHEBI:131766"/>
        <dbReference type="EC" id="4.6.1.17"/>
    </reaction>
</comment>
<dbReference type="Gene3D" id="3.40.50.300">
    <property type="entry name" value="P-loop containing nucleotide triphosphate hydrolases"/>
    <property type="match status" value="1"/>
</dbReference>
<feature type="region of interest" description="Disordered" evidence="7">
    <location>
        <begin position="1"/>
        <end position="21"/>
    </location>
</feature>
<dbReference type="GeneID" id="98003673"/>
<name>B6G7X2_9ACTN</name>
<organism evidence="10 11">
    <name type="scientific">Collinsella stercoris DSM 13279</name>
    <dbReference type="NCBI Taxonomy" id="445975"/>
    <lineage>
        <taxon>Bacteria</taxon>
        <taxon>Bacillati</taxon>
        <taxon>Actinomycetota</taxon>
        <taxon>Coriobacteriia</taxon>
        <taxon>Coriobacteriales</taxon>
        <taxon>Coriobacteriaceae</taxon>
        <taxon>Collinsella</taxon>
    </lineage>
</organism>
<dbReference type="EMBL" id="ABXJ01000012">
    <property type="protein sequence ID" value="EEA91598.1"/>
    <property type="molecule type" value="Genomic_DNA"/>
</dbReference>
<comment type="caution">
    <text evidence="10">The sequence shown here is derived from an EMBL/GenBank/DDBJ whole genome shotgun (WGS) entry which is preliminary data.</text>
</comment>
<dbReference type="InterPro" id="IPR052539">
    <property type="entry name" value="MGD_biosynthesis_adapter"/>
</dbReference>
<reference evidence="10 11" key="1">
    <citation type="submission" date="2008-10" db="EMBL/GenBank/DDBJ databases">
        <title>Draft genome sequence of Collinsella stercoris (DSM 13279).</title>
        <authorList>
            <person name="Sudarsanam P."/>
            <person name="Ley R."/>
            <person name="Guruge J."/>
            <person name="Turnbaugh P.J."/>
            <person name="Mahowald M."/>
            <person name="Liep D."/>
            <person name="Gordon J."/>
        </authorList>
    </citation>
    <scope>NUCLEOTIDE SEQUENCE [LARGE SCALE GENOMIC DNA]</scope>
    <source>
        <strain evidence="10 11">DSM 13279</strain>
    </source>
</reference>
<feature type="domain" description="Molybdopterin-guanine dinucleotide biosynthesis protein B (MobB)" evidence="9">
    <location>
        <begin position="244"/>
        <end position="359"/>
    </location>
</feature>
<keyword evidence="11" id="KW-1185">Reference proteome</keyword>
<dbReference type="Proteomes" id="UP000003560">
    <property type="component" value="Unassembled WGS sequence"/>
</dbReference>
<reference evidence="10 11" key="2">
    <citation type="submission" date="2008-10" db="EMBL/GenBank/DDBJ databases">
        <authorList>
            <person name="Fulton L."/>
            <person name="Clifton S."/>
            <person name="Fulton B."/>
            <person name="Xu J."/>
            <person name="Minx P."/>
            <person name="Pepin K.H."/>
            <person name="Johnson M."/>
            <person name="Thiruvilangam P."/>
            <person name="Bhonagiri V."/>
            <person name="Nash W.E."/>
            <person name="Mardis E.R."/>
            <person name="Wilson R.K."/>
        </authorList>
    </citation>
    <scope>NUCLEOTIDE SEQUENCE [LARGE SCALE GENOMIC DNA]</scope>
    <source>
        <strain evidence="10 11">DSM 13279</strain>
    </source>
</reference>
<dbReference type="InterPro" id="IPR036522">
    <property type="entry name" value="MoaC_sf"/>
</dbReference>
<accession>B6G7X2</accession>
<evidence type="ECO:0000256" key="1">
    <source>
        <dbReference type="ARBA" id="ARBA00001637"/>
    </source>
</evidence>
<evidence type="ECO:0000256" key="4">
    <source>
        <dbReference type="ARBA" id="ARBA00023150"/>
    </source>
</evidence>
<evidence type="ECO:0000313" key="10">
    <source>
        <dbReference type="EMBL" id="EEA91598.1"/>
    </source>
</evidence>
<feature type="domain" description="Molybdopterin cofactor biosynthesis C (MoaC)" evidence="8">
    <location>
        <begin position="49"/>
        <end position="199"/>
    </location>
</feature>
<keyword evidence="4 6" id="KW-0501">Molybdenum cofactor biosynthesis</keyword>
<dbReference type="InterPro" id="IPR023045">
    <property type="entry name" value="MoaC"/>
</dbReference>
<dbReference type="AlphaFoldDB" id="B6G7X2"/>
<comment type="function">
    <text evidence="6">Catalyzes the conversion of (8S)-3',8-cyclo-7,8-dihydroguanosine 5'-triphosphate to cyclic pyranopterin monophosphate (cPMP).</text>
</comment>
<dbReference type="InterPro" id="IPR027417">
    <property type="entry name" value="P-loop_NTPase"/>
</dbReference>
<dbReference type="HAMAP" id="MF_01224_B">
    <property type="entry name" value="MoaC_B"/>
    <property type="match status" value="1"/>
</dbReference>
<dbReference type="eggNOG" id="COG1763">
    <property type="taxonomic scope" value="Bacteria"/>
</dbReference>
<dbReference type="STRING" id="445975.COLSTE_00153"/>
<evidence type="ECO:0000259" key="9">
    <source>
        <dbReference type="Pfam" id="PF03205"/>
    </source>
</evidence>
<evidence type="ECO:0000256" key="2">
    <source>
        <dbReference type="ARBA" id="ARBA00005046"/>
    </source>
</evidence>
<feature type="binding site" evidence="6">
    <location>
        <begin position="162"/>
        <end position="163"/>
    </location>
    <ligand>
        <name>substrate</name>
    </ligand>
</feature>
<evidence type="ECO:0000313" key="11">
    <source>
        <dbReference type="Proteomes" id="UP000003560"/>
    </source>
</evidence>
<dbReference type="RefSeq" id="WP_006719647.1">
    <property type="nucleotide sequence ID" value="NZ_CP085935.1"/>
</dbReference>
<dbReference type="eggNOG" id="COG0315">
    <property type="taxonomic scope" value="Bacteria"/>
</dbReference>
<dbReference type="NCBIfam" id="TIGR00581">
    <property type="entry name" value="moaC"/>
    <property type="match status" value="1"/>
</dbReference>
<evidence type="ECO:0000259" key="8">
    <source>
        <dbReference type="Pfam" id="PF01967"/>
    </source>
</evidence>
<dbReference type="SUPFAM" id="SSF55040">
    <property type="entry name" value="Molybdenum cofactor biosynthesis protein C, MoaC"/>
    <property type="match status" value="1"/>
</dbReference>
<dbReference type="EC" id="4.6.1.17" evidence="3 6"/>
<dbReference type="CDD" id="cd03116">
    <property type="entry name" value="MobB"/>
    <property type="match status" value="1"/>
</dbReference>
<dbReference type="Gene3D" id="3.30.70.640">
    <property type="entry name" value="Molybdopterin cofactor biosynthesis C (MoaC) domain"/>
    <property type="match status" value="1"/>
</dbReference>
<dbReference type="SUPFAM" id="SSF52540">
    <property type="entry name" value="P-loop containing nucleoside triphosphate hydrolases"/>
    <property type="match status" value="1"/>
</dbReference>
<dbReference type="OrthoDB" id="9794429at2"/>
<dbReference type="GO" id="GO:0061799">
    <property type="term" value="F:cyclic pyranopterin monophosphate synthase activity"/>
    <property type="evidence" value="ECO:0007669"/>
    <property type="project" value="UniProtKB-UniRule"/>
</dbReference>
<evidence type="ECO:0000256" key="7">
    <source>
        <dbReference type="SAM" id="MobiDB-lite"/>
    </source>
</evidence>
<dbReference type="NCBIfam" id="TIGR00176">
    <property type="entry name" value="mobB"/>
    <property type="match status" value="1"/>
</dbReference>
<dbReference type="PANTHER" id="PTHR40072">
    <property type="entry name" value="MOLYBDOPTERIN-GUANINE DINUCLEOTIDE BIOSYNTHESIS ADAPTER PROTEIN-RELATED"/>
    <property type="match status" value="1"/>
</dbReference>
<proteinExistence type="inferred from homology"/>
<feature type="binding site" evidence="6">
    <location>
        <begin position="109"/>
        <end position="111"/>
    </location>
    <ligand>
        <name>substrate</name>
    </ligand>
</feature>
<protein>
    <recommendedName>
        <fullName evidence="3 6">Cyclic pyranopterin monophosphate synthase</fullName>
        <ecNumber evidence="3 6">4.6.1.17</ecNumber>
    </recommendedName>
    <alternativeName>
        <fullName evidence="6">Molybdenum cofactor biosynthesis protein C</fullName>
    </alternativeName>
</protein>
<dbReference type="UniPathway" id="UPA00344"/>
<comment type="similarity">
    <text evidence="6">Belongs to the MoaC family.</text>
</comment>
<comment type="subunit">
    <text evidence="6">Homohexamer; trimer of dimers.</text>
</comment>
<dbReference type="InterPro" id="IPR002820">
    <property type="entry name" value="Mopterin_CF_biosynth-C_dom"/>
</dbReference>
<keyword evidence="5 6" id="KW-0456">Lyase</keyword>
<dbReference type="CDD" id="cd01420">
    <property type="entry name" value="MoaC_PE"/>
    <property type="match status" value="1"/>
</dbReference>
<dbReference type="NCBIfam" id="NF006870">
    <property type="entry name" value="PRK09364.1"/>
    <property type="match status" value="1"/>
</dbReference>
<dbReference type="Pfam" id="PF03205">
    <property type="entry name" value="MobB"/>
    <property type="match status" value="1"/>
</dbReference>
<dbReference type="HOGENOM" id="CLU_629639_0_0_11"/>
<dbReference type="Pfam" id="PF01967">
    <property type="entry name" value="MoaC"/>
    <property type="match status" value="1"/>
</dbReference>
<dbReference type="PANTHER" id="PTHR40072:SF1">
    <property type="entry name" value="MOLYBDOPTERIN-GUANINE DINUCLEOTIDE BIOSYNTHESIS ADAPTER PROTEIN"/>
    <property type="match status" value="1"/>
</dbReference>
<dbReference type="GO" id="GO:0006777">
    <property type="term" value="P:Mo-molybdopterin cofactor biosynthetic process"/>
    <property type="evidence" value="ECO:0007669"/>
    <property type="project" value="UniProtKB-UniRule"/>
</dbReference>